<dbReference type="PANTHER" id="PTHR42852:SF6">
    <property type="entry name" value="THIOL:DISULFIDE INTERCHANGE PROTEIN DSBE"/>
    <property type="match status" value="1"/>
</dbReference>
<keyword evidence="5" id="KW-0676">Redox-active center</keyword>
<gene>
    <name evidence="8" type="ORF">DXH78_06290</name>
</gene>
<dbReference type="InterPro" id="IPR050553">
    <property type="entry name" value="Thioredoxin_ResA/DsbE_sf"/>
</dbReference>
<evidence type="ECO:0000256" key="5">
    <source>
        <dbReference type="ARBA" id="ARBA00023284"/>
    </source>
</evidence>
<dbReference type="InterPro" id="IPR013740">
    <property type="entry name" value="Redoxin"/>
</dbReference>
<evidence type="ECO:0000256" key="2">
    <source>
        <dbReference type="ARBA" id="ARBA00007758"/>
    </source>
</evidence>
<sequence>MSPAEHTTETTPRRRSLVLALPLIIFAAIAALFYFGLIAGDPSKLPSALIGKQVPPTDLPPLEALAINGKPVPGLKDDMLKGHVTLVNVWASWCVPCHDEAPLLDALAKDKRFNIVGINYKDVADNARRFLNRYGNPFTAVGVDEKGRASIDWGVYGVPETFLIGRDGRIAYKLVGPITPQNIEAVLKPQIEKALQQP</sequence>
<dbReference type="GO" id="GO:0015036">
    <property type="term" value="F:disulfide oxidoreductase activity"/>
    <property type="evidence" value="ECO:0007669"/>
    <property type="project" value="InterPro"/>
</dbReference>
<dbReference type="Gene3D" id="3.40.30.10">
    <property type="entry name" value="Glutaredoxin"/>
    <property type="match status" value="1"/>
</dbReference>
<dbReference type="InterPro" id="IPR017937">
    <property type="entry name" value="Thioredoxin_CS"/>
</dbReference>
<keyword evidence="6" id="KW-0472">Membrane</keyword>
<reference evidence="9" key="1">
    <citation type="submission" date="2018-08" db="EMBL/GenBank/DDBJ databases">
        <authorList>
            <person name="Kim S.-J."/>
            <person name="Jung G.-Y."/>
        </authorList>
    </citation>
    <scope>NUCLEOTIDE SEQUENCE [LARGE SCALE GENOMIC DNA]</scope>
    <source>
        <strain evidence="9">GY_H</strain>
    </source>
</reference>
<proteinExistence type="inferred from homology"/>
<dbReference type="GO" id="GO:0017004">
    <property type="term" value="P:cytochrome complex assembly"/>
    <property type="evidence" value="ECO:0007669"/>
    <property type="project" value="UniProtKB-KW"/>
</dbReference>
<evidence type="ECO:0000256" key="3">
    <source>
        <dbReference type="ARBA" id="ARBA00022748"/>
    </source>
</evidence>
<keyword evidence="4" id="KW-1015">Disulfide bond</keyword>
<dbReference type="SUPFAM" id="SSF52833">
    <property type="entry name" value="Thioredoxin-like"/>
    <property type="match status" value="1"/>
</dbReference>
<dbReference type="Pfam" id="PF08534">
    <property type="entry name" value="Redoxin"/>
    <property type="match status" value="1"/>
</dbReference>
<dbReference type="AlphaFoldDB" id="A0A371B9H3"/>
<feature type="transmembrane region" description="Helical" evidence="6">
    <location>
        <begin position="17"/>
        <end position="37"/>
    </location>
</feature>
<protein>
    <submittedName>
        <fullName evidence="8">DsbE family thiol:disulfide interchange protein</fullName>
    </submittedName>
</protein>
<evidence type="ECO:0000259" key="7">
    <source>
        <dbReference type="PROSITE" id="PS51352"/>
    </source>
</evidence>
<keyword evidence="9" id="KW-1185">Reference proteome</keyword>
<comment type="caution">
    <text evidence="8">The sequence shown here is derived from an EMBL/GenBank/DDBJ whole genome shotgun (WGS) entry which is preliminary data.</text>
</comment>
<keyword evidence="6" id="KW-1133">Transmembrane helix</keyword>
<dbReference type="GO" id="GO:0030288">
    <property type="term" value="C:outer membrane-bounded periplasmic space"/>
    <property type="evidence" value="ECO:0007669"/>
    <property type="project" value="InterPro"/>
</dbReference>
<dbReference type="Proteomes" id="UP000263993">
    <property type="component" value="Unassembled WGS sequence"/>
</dbReference>
<comment type="similarity">
    <text evidence="2">Belongs to the thioredoxin family. DsbE subfamily.</text>
</comment>
<evidence type="ECO:0000313" key="9">
    <source>
        <dbReference type="Proteomes" id="UP000263993"/>
    </source>
</evidence>
<dbReference type="PANTHER" id="PTHR42852">
    <property type="entry name" value="THIOL:DISULFIDE INTERCHANGE PROTEIN DSBE"/>
    <property type="match status" value="1"/>
</dbReference>
<dbReference type="InterPro" id="IPR036249">
    <property type="entry name" value="Thioredoxin-like_sf"/>
</dbReference>
<keyword evidence="6" id="KW-0812">Transmembrane</keyword>
<dbReference type="CDD" id="cd03010">
    <property type="entry name" value="TlpA_like_DsbE"/>
    <property type="match status" value="1"/>
</dbReference>
<feature type="domain" description="Thioredoxin" evidence="7">
    <location>
        <begin position="48"/>
        <end position="192"/>
    </location>
</feature>
<dbReference type="EMBL" id="QRGO01000001">
    <property type="protein sequence ID" value="RDV04228.1"/>
    <property type="molecule type" value="Genomic_DNA"/>
</dbReference>
<evidence type="ECO:0000256" key="4">
    <source>
        <dbReference type="ARBA" id="ARBA00023157"/>
    </source>
</evidence>
<dbReference type="NCBIfam" id="TIGR00385">
    <property type="entry name" value="dsbE"/>
    <property type="match status" value="1"/>
</dbReference>
<dbReference type="RefSeq" id="WP_115516254.1">
    <property type="nucleotide sequence ID" value="NZ_QRGO01000001.1"/>
</dbReference>
<evidence type="ECO:0000313" key="8">
    <source>
        <dbReference type="EMBL" id="RDV04228.1"/>
    </source>
</evidence>
<keyword evidence="3" id="KW-0201">Cytochrome c-type biogenesis</keyword>
<dbReference type="PROSITE" id="PS51352">
    <property type="entry name" value="THIOREDOXIN_2"/>
    <property type="match status" value="1"/>
</dbReference>
<evidence type="ECO:0000256" key="6">
    <source>
        <dbReference type="SAM" id="Phobius"/>
    </source>
</evidence>
<dbReference type="PROSITE" id="PS00194">
    <property type="entry name" value="THIOREDOXIN_1"/>
    <property type="match status" value="1"/>
</dbReference>
<name>A0A371B9H3_9BRAD</name>
<dbReference type="InterPro" id="IPR013766">
    <property type="entry name" value="Thioredoxin_domain"/>
</dbReference>
<evidence type="ECO:0000256" key="1">
    <source>
        <dbReference type="ARBA" id="ARBA00004196"/>
    </source>
</evidence>
<accession>A0A371B9H3</accession>
<comment type="subcellular location">
    <subcellularLocation>
        <location evidence="1">Cell envelope</location>
    </subcellularLocation>
</comment>
<organism evidence="8 9">
    <name type="scientific">Undibacter mobilis</name>
    <dbReference type="NCBI Taxonomy" id="2292256"/>
    <lineage>
        <taxon>Bacteria</taxon>
        <taxon>Pseudomonadati</taxon>
        <taxon>Pseudomonadota</taxon>
        <taxon>Alphaproteobacteria</taxon>
        <taxon>Hyphomicrobiales</taxon>
        <taxon>Nitrobacteraceae</taxon>
        <taxon>Undibacter</taxon>
    </lineage>
</organism>
<dbReference type="OrthoDB" id="9799347at2"/>
<dbReference type="InterPro" id="IPR004799">
    <property type="entry name" value="Periplasmic_diS_OxRdtase_DsbE"/>
</dbReference>